<protein>
    <recommendedName>
        <fullName evidence="3">DUF1173 domain-containing protein</fullName>
    </recommendedName>
</protein>
<dbReference type="OrthoDB" id="7439415at2"/>
<sequence length="401" mass="44829">MPRRFHIGDGTFEDQAADLPERLNAAYVEKLRPLCLCRNPGIPMYVARIGDQFVIKRMPLSGGAHDPRCESYESPYELTGLGPLVGSAIQIDHATGCAALKLDFSLTKRGPRTLAGNSGAESPSAVNNETRKLSLRALLHYLWHEGGLTEWTSLWIGRRHWWHVRSHIVEAASTMMIRGKPLVDRLFVPEPFRAEDKTAIEQRRAMALAGIHRRASGPPRLMLLIGEIKEFCQARSGRKVVIKHMPGFALFIDDTSLKLMQRRFSPQLELWQANEASRLMAIMTIGANGSGLTMINEIALMTVTGEWLPVESVYEERVLEKLTRMRQKSVKALRFNLPAAQPVAVATLPEAKPKPVALYVVPPDAGDDFESVLAHMIDARPDVRSWIWRIHDGDMPALPQG</sequence>
<dbReference type="Pfam" id="PF06666">
    <property type="entry name" value="DUF1173"/>
    <property type="match status" value="1"/>
</dbReference>
<evidence type="ECO:0000313" key="2">
    <source>
        <dbReference type="Proteomes" id="UP000241158"/>
    </source>
</evidence>
<evidence type="ECO:0008006" key="3">
    <source>
        <dbReference type="Google" id="ProtNLM"/>
    </source>
</evidence>
<gene>
    <name evidence="1" type="ORF">CU100_14320</name>
</gene>
<keyword evidence="2" id="KW-1185">Reference proteome</keyword>
<dbReference type="EMBL" id="PGGN01000003">
    <property type="protein sequence ID" value="PSH57197.1"/>
    <property type="molecule type" value="Genomic_DNA"/>
</dbReference>
<proteinExistence type="predicted"/>
<evidence type="ECO:0000313" key="1">
    <source>
        <dbReference type="EMBL" id="PSH57197.1"/>
    </source>
</evidence>
<organism evidence="1 2">
    <name type="scientific">Phyllobacterium endophyticum</name>
    <dbReference type="NCBI Taxonomy" id="1149773"/>
    <lineage>
        <taxon>Bacteria</taxon>
        <taxon>Pseudomonadati</taxon>
        <taxon>Pseudomonadota</taxon>
        <taxon>Alphaproteobacteria</taxon>
        <taxon>Hyphomicrobiales</taxon>
        <taxon>Phyllobacteriaceae</taxon>
        <taxon>Phyllobacterium</taxon>
    </lineage>
</organism>
<dbReference type="Proteomes" id="UP000241158">
    <property type="component" value="Unassembled WGS sequence"/>
</dbReference>
<dbReference type="InterPro" id="IPR009553">
    <property type="entry name" value="DUF1173"/>
</dbReference>
<comment type="caution">
    <text evidence="1">The sequence shown here is derived from an EMBL/GenBank/DDBJ whole genome shotgun (WGS) entry which is preliminary data.</text>
</comment>
<dbReference type="RefSeq" id="WP_106717962.1">
    <property type="nucleotide sequence ID" value="NZ_JACHXT010000003.1"/>
</dbReference>
<reference evidence="2" key="1">
    <citation type="submission" date="2017-11" db="EMBL/GenBank/DDBJ databases">
        <authorList>
            <person name="Kuznetsova I."/>
            <person name="Sazanova A."/>
            <person name="Chirak E."/>
            <person name="Safronova V."/>
            <person name="Willems A."/>
        </authorList>
    </citation>
    <scope>NUCLEOTIDE SEQUENCE [LARGE SCALE GENOMIC DNA]</scope>
    <source>
        <strain evidence="2">PEPV15</strain>
    </source>
</reference>
<dbReference type="AlphaFoldDB" id="A0A2P7ASP8"/>
<name>A0A2P7ASP8_9HYPH</name>
<accession>A0A2P7ASP8</accession>